<dbReference type="InterPro" id="IPR004839">
    <property type="entry name" value="Aminotransferase_I/II_large"/>
</dbReference>
<evidence type="ECO:0000313" key="3">
    <source>
        <dbReference type="Proteomes" id="UP000092444"/>
    </source>
</evidence>
<dbReference type="PhylomeDB" id="A0A1B0FBY3"/>
<dbReference type="InterPro" id="IPR015424">
    <property type="entry name" value="PyrdxlP-dep_Trfase"/>
</dbReference>
<dbReference type="EnsemblMetazoa" id="GMOY001067-RA">
    <property type="protein sequence ID" value="GMOY001067-PA"/>
    <property type="gene ID" value="GMOY001067"/>
</dbReference>
<proteinExistence type="predicted"/>
<protein>
    <recommendedName>
        <fullName evidence="1">Aminotransferase class I/classII large domain-containing protein</fullName>
    </recommendedName>
</protein>
<dbReference type="Pfam" id="PF00155">
    <property type="entry name" value="Aminotran_1_2"/>
    <property type="match status" value="1"/>
</dbReference>
<name>A0A1B0FBY3_GLOMM</name>
<dbReference type="InterPro" id="IPR015421">
    <property type="entry name" value="PyrdxlP-dep_Trfase_major"/>
</dbReference>
<feature type="domain" description="Aminotransferase class I/classII large" evidence="1">
    <location>
        <begin position="55"/>
        <end position="217"/>
    </location>
</feature>
<keyword evidence="3" id="KW-1185">Reference proteome</keyword>
<organism evidence="2 3">
    <name type="scientific">Glossina morsitans morsitans</name>
    <name type="common">Savannah tsetse fly</name>
    <dbReference type="NCBI Taxonomy" id="37546"/>
    <lineage>
        <taxon>Eukaryota</taxon>
        <taxon>Metazoa</taxon>
        <taxon>Ecdysozoa</taxon>
        <taxon>Arthropoda</taxon>
        <taxon>Hexapoda</taxon>
        <taxon>Insecta</taxon>
        <taxon>Pterygota</taxon>
        <taxon>Neoptera</taxon>
        <taxon>Endopterygota</taxon>
        <taxon>Diptera</taxon>
        <taxon>Brachycera</taxon>
        <taxon>Muscomorpha</taxon>
        <taxon>Hippoboscoidea</taxon>
        <taxon>Glossinidae</taxon>
        <taxon>Glossina</taxon>
    </lineage>
</organism>
<dbReference type="SUPFAM" id="SSF53383">
    <property type="entry name" value="PLP-dependent transferases"/>
    <property type="match status" value="1"/>
</dbReference>
<dbReference type="PANTHER" id="PTHR42858:SF1">
    <property type="entry name" value="LD15494P"/>
    <property type="match status" value="1"/>
</dbReference>
<dbReference type="AlphaFoldDB" id="A0A1B0FBY3"/>
<accession>A0A1B0FBY3</accession>
<evidence type="ECO:0000313" key="2">
    <source>
        <dbReference type="EnsemblMetazoa" id="GMOY001067-PA"/>
    </source>
</evidence>
<dbReference type="STRING" id="37546.A0A1B0FBY3"/>
<dbReference type="Proteomes" id="UP000092444">
    <property type="component" value="Unassembled WGS sequence"/>
</dbReference>
<dbReference type="GO" id="GO:0047536">
    <property type="term" value="F:2-aminoadipate transaminase activity"/>
    <property type="evidence" value="ECO:0007669"/>
    <property type="project" value="TreeGrafter"/>
</dbReference>
<dbReference type="VEuPathDB" id="VectorBase:GMOY001067"/>
<dbReference type="GO" id="GO:0030170">
    <property type="term" value="F:pyridoxal phosphate binding"/>
    <property type="evidence" value="ECO:0007669"/>
    <property type="project" value="InterPro"/>
</dbReference>
<dbReference type="EMBL" id="CCAG010008857">
    <property type="status" value="NOT_ANNOTATED_CDS"/>
    <property type="molecule type" value="Genomic_DNA"/>
</dbReference>
<dbReference type="PANTHER" id="PTHR42858">
    <property type="entry name" value="AMINOTRANSFERASE"/>
    <property type="match status" value="1"/>
</dbReference>
<evidence type="ECO:0000259" key="1">
    <source>
        <dbReference type="Pfam" id="PF00155"/>
    </source>
</evidence>
<dbReference type="Gene3D" id="3.40.640.10">
    <property type="entry name" value="Type I PLP-dependent aspartate aminotransferase-like (Major domain)"/>
    <property type="match status" value="1"/>
</dbReference>
<sequence length="266" mass="30209">MSRLSHASIAPETLILTNRPGTNTVLILGRNSLAMILQAKSEILIEDPATQGLHIVLRTLIDLNGYVFVDGVTYMIDLDVISQFHGLKIIPVPLNGDGVDLKQLEDFLKSNHFKLKNKEFWSLYYTTSTFHNLTGILFSDNVCQILIKLARKYDFLITCDNVYNVLHYQDEKPPIRLFVYDHSNDKDCKEHIISNASFAKIIGPGIRLGWIEAPYRMKAVLDNSGIANSSCFELNLAQKHIRCVHEIYKEFMLAANLPKDCKMLQP</sequence>
<reference evidence="2" key="1">
    <citation type="submission" date="2020-05" db="UniProtKB">
        <authorList>
            <consortium name="EnsemblMetazoa"/>
        </authorList>
    </citation>
    <scope>IDENTIFICATION</scope>
    <source>
        <strain evidence="2">Yale</strain>
    </source>
</reference>